<protein>
    <submittedName>
        <fullName evidence="1">Uncharacterized protein</fullName>
    </submittedName>
</protein>
<gene>
    <name evidence="1" type="ORF">BDN72DRAFT_836756</name>
</gene>
<proteinExistence type="predicted"/>
<keyword evidence="2" id="KW-1185">Reference proteome</keyword>
<name>A0ACD3B2Y6_9AGAR</name>
<sequence length="585" mass="65079">MSTISNHHPFARPVIRHVAANPPVVKLSKPPRSTSKRARSPEPPHDITLAQQASKRARCNSTTAPPVAGRGDKESRQAEREQKETEFKEKYSRAFPSWTFHFDLDHLNSASGTLKDFKTRIHHLGGSVEDFFSNQVTHLVTDQQGATGEVSNKENSKKSRGASAKIPRVVEDAGAGAFGLTAKALSFGIKVWTTTKLDSVLSRCIDTPMAPKAPTPAARVSQQGASHSLSRLLHSERIHGTSERDPSQKRHDFRYFARGSHFLLIEDFNQKLATIAAHEYILPKPRDGKPSKVPWPVLHYHPTRGPFAAFDEKEKKRWEKDKLAEKEQSRKTEKTTQLLRIEALRRKAEGTLPGKNAGDLRRSVSMHNLHKTAAKQVADTKIHDLESNPASGYLASAGPGYLAASGNSAGITSATGTTSTASYVPRTALLPSALRERQNHEVVTSHKVLAHSKTGVTKLGKEPVLKKSRSTNTMRLPKREGTKPSHCENCRVKIDDFKAHVSGKTHQQYAHDDQKFAKLDDVLAGVQRRTMREVQEKERRWRERRAAYCSSPHEAMQSEASSSPTKVDTDFQVDEMACHDHISDY</sequence>
<evidence type="ECO:0000313" key="1">
    <source>
        <dbReference type="EMBL" id="TFK72141.1"/>
    </source>
</evidence>
<dbReference type="Proteomes" id="UP000308600">
    <property type="component" value="Unassembled WGS sequence"/>
</dbReference>
<accession>A0ACD3B2Y6</accession>
<reference evidence="1 2" key="1">
    <citation type="journal article" date="2019" name="Nat. Ecol. Evol.">
        <title>Megaphylogeny resolves global patterns of mushroom evolution.</title>
        <authorList>
            <person name="Varga T."/>
            <person name="Krizsan K."/>
            <person name="Foldi C."/>
            <person name="Dima B."/>
            <person name="Sanchez-Garcia M."/>
            <person name="Sanchez-Ramirez S."/>
            <person name="Szollosi G.J."/>
            <person name="Szarkandi J.G."/>
            <person name="Papp V."/>
            <person name="Albert L."/>
            <person name="Andreopoulos W."/>
            <person name="Angelini C."/>
            <person name="Antonin V."/>
            <person name="Barry K.W."/>
            <person name="Bougher N.L."/>
            <person name="Buchanan P."/>
            <person name="Buyck B."/>
            <person name="Bense V."/>
            <person name="Catcheside P."/>
            <person name="Chovatia M."/>
            <person name="Cooper J."/>
            <person name="Damon W."/>
            <person name="Desjardin D."/>
            <person name="Finy P."/>
            <person name="Geml J."/>
            <person name="Haridas S."/>
            <person name="Hughes K."/>
            <person name="Justo A."/>
            <person name="Karasinski D."/>
            <person name="Kautmanova I."/>
            <person name="Kiss B."/>
            <person name="Kocsube S."/>
            <person name="Kotiranta H."/>
            <person name="LaButti K.M."/>
            <person name="Lechner B.E."/>
            <person name="Liimatainen K."/>
            <person name="Lipzen A."/>
            <person name="Lukacs Z."/>
            <person name="Mihaltcheva S."/>
            <person name="Morgado L.N."/>
            <person name="Niskanen T."/>
            <person name="Noordeloos M.E."/>
            <person name="Ohm R.A."/>
            <person name="Ortiz-Santana B."/>
            <person name="Ovrebo C."/>
            <person name="Racz N."/>
            <person name="Riley R."/>
            <person name="Savchenko A."/>
            <person name="Shiryaev A."/>
            <person name="Soop K."/>
            <person name="Spirin V."/>
            <person name="Szebenyi C."/>
            <person name="Tomsovsky M."/>
            <person name="Tulloss R.E."/>
            <person name="Uehling J."/>
            <person name="Grigoriev I.V."/>
            <person name="Vagvolgyi C."/>
            <person name="Papp T."/>
            <person name="Martin F.M."/>
            <person name="Miettinen O."/>
            <person name="Hibbett D.S."/>
            <person name="Nagy L.G."/>
        </authorList>
    </citation>
    <scope>NUCLEOTIDE SEQUENCE [LARGE SCALE GENOMIC DNA]</scope>
    <source>
        <strain evidence="1 2">NL-1719</strain>
    </source>
</reference>
<dbReference type="EMBL" id="ML208289">
    <property type="protein sequence ID" value="TFK72141.1"/>
    <property type="molecule type" value="Genomic_DNA"/>
</dbReference>
<evidence type="ECO:0000313" key="2">
    <source>
        <dbReference type="Proteomes" id="UP000308600"/>
    </source>
</evidence>
<organism evidence="1 2">
    <name type="scientific">Pluteus cervinus</name>
    <dbReference type="NCBI Taxonomy" id="181527"/>
    <lineage>
        <taxon>Eukaryota</taxon>
        <taxon>Fungi</taxon>
        <taxon>Dikarya</taxon>
        <taxon>Basidiomycota</taxon>
        <taxon>Agaricomycotina</taxon>
        <taxon>Agaricomycetes</taxon>
        <taxon>Agaricomycetidae</taxon>
        <taxon>Agaricales</taxon>
        <taxon>Pluteineae</taxon>
        <taxon>Pluteaceae</taxon>
        <taxon>Pluteus</taxon>
    </lineage>
</organism>